<reference evidence="2 3" key="1">
    <citation type="journal article" date="2015" name="Genome Announc.">
        <title>Expanding the biotechnology potential of lactobacilli through comparative genomics of 213 strains and associated genera.</title>
        <authorList>
            <person name="Sun Z."/>
            <person name="Harris H.M."/>
            <person name="McCann A."/>
            <person name="Guo C."/>
            <person name="Argimon S."/>
            <person name="Zhang W."/>
            <person name="Yang X."/>
            <person name="Jeffery I.B."/>
            <person name="Cooney J.C."/>
            <person name="Kagawa T.F."/>
            <person name="Liu W."/>
            <person name="Song Y."/>
            <person name="Salvetti E."/>
            <person name="Wrobel A."/>
            <person name="Rasinkangas P."/>
            <person name="Parkhill J."/>
            <person name="Rea M.C."/>
            <person name="O'Sullivan O."/>
            <person name="Ritari J."/>
            <person name="Douillard F.P."/>
            <person name="Paul Ross R."/>
            <person name="Yang R."/>
            <person name="Briner A.E."/>
            <person name="Felis G.E."/>
            <person name="de Vos W.M."/>
            <person name="Barrangou R."/>
            <person name="Klaenhammer T.R."/>
            <person name="Caufield P.W."/>
            <person name="Cui Y."/>
            <person name="Zhang H."/>
            <person name="O'Toole P.W."/>
        </authorList>
    </citation>
    <scope>NUCLEOTIDE SEQUENCE [LARGE SCALE GENOMIC DNA]</scope>
    <source>
        <strain evidence="2 3">DSM 18390</strain>
    </source>
</reference>
<gene>
    <name evidence="2" type="ORF">FD47_GL001893</name>
</gene>
<feature type="domain" description="NAD(P)-binding" evidence="1">
    <location>
        <begin position="9"/>
        <end position="205"/>
    </location>
</feature>
<dbReference type="PANTHER" id="PTHR43355">
    <property type="entry name" value="FLAVIN REDUCTASE (NADPH)"/>
    <property type="match status" value="1"/>
</dbReference>
<dbReference type="Proteomes" id="UP000051010">
    <property type="component" value="Unassembled WGS sequence"/>
</dbReference>
<proteinExistence type="predicted"/>
<sequence>MALKIGVIGATGMAGSAITKSALDQGIEVTTFIRNEEKARGMFGDQPTYRVIDVFDIGKPDIADLDVVVDAFSPGHDPKNVDQHLELAQHLVDLVKGSDKPRLFFILGAASLNIGGGKQLLDQLETLPNKEQWIATPRAQHKEYNFLLQAKDVNWVAISPSRTFKPGDFAPYELGHNDVLTNAEGKSEVTSGTVGRVIVDEIMNPAHHNERFTVVNK</sequence>
<protein>
    <recommendedName>
        <fullName evidence="1">NAD(P)-binding domain-containing protein</fullName>
    </recommendedName>
</protein>
<organism evidence="2 3">
    <name type="scientific">Lentilactobacillus parafarraginis DSM 18390 = JCM 14109</name>
    <dbReference type="NCBI Taxonomy" id="1423786"/>
    <lineage>
        <taxon>Bacteria</taxon>
        <taxon>Bacillati</taxon>
        <taxon>Bacillota</taxon>
        <taxon>Bacilli</taxon>
        <taxon>Lactobacillales</taxon>
        <taxon>Lactobacillaceae</taxon>
        <taxon>Lentilactobacillus</taxon>
    </lineage>
</organism>
<dbReference type="InterPro" id="IPR036291">
    <property type="entry name" value="NAD(P)-bd_dom_sf"/>
</dbReference>
<dbReference type="Gene3D" id="3.40.50.720">
    <property type="entry name" value="NAD(P)-binding Rossmann-like Domain"/>
    <property type="match status" value="1"/>
</dbReference>
<evidence type="ECO:0000259" key="1">
    <source>
        <dbReference type="Pfam" id="PF13460"/>
    </source>
</evidence>
<comment type="caution">
    <text evidence="2">The sequence shown here is derived from an EMBL/GenBank/DDBJ whole genome shotgun (WGS) entry which is preliminary data.</text>
</comment>
<dbReference type="InterPro" id="IPR051606">
    <property type="entry name" value="Polyketide_Oxido-like"/>
</dbReference>
<dbReference type="InterPro" id="IPR016040">
    <property type="entry name" value="NAD(P)-bd_dom"/>
</dbReference>
<evidence type="ECO:0000313" key="2">
    <source>
        <dbReference type="EMBL" id="KRM42417.1"/>
    </source>
</evidence>
<dbReference type="EMBL" id="AZFZ01000042">
    <property type="protein sequence ID" value="KRM42417.1"/>
    <property type="molecule type" value="Genomic_DNA"/>
</dbReference>
<dbReference type="RefSeq" id="WP_054735397.1">
    <property type="nucleotide sequence ID" value="NZ_AZFZ01000042.1"/>
</dbReference>
<dbReference type="GO" id="GO:0016646">
    <property type="term" value="F:oxidoreductase activity, acting on the CH-NH group of donors, NAD or NADP as acceptor"/>
    <property type="evidence" value="ECO:0007669"/>
    <property type="project" value="TreeGrafter"/>
</dbReference>
<dbReference type="AlphaFoldDB" id="A0A0R1YJM2"/>
<evidence type="ECO:0000313" key="3">
    <source>
        <dbReference type="Proteomes" id="UP000051010"/>
    </source>
</evidence>
<accession>A0A0R1YJM2</accession>
<dbReference type="PANTHER" id="PTHR43355:SF2">
    <property type="entry name" value="FLAVIN REDUCTASE (NADPH)"/>
    <property type="match status" value="1"/>
</dbReference>
<dbReference type="PATRIC" id="fig|1423786.4.peg.1999"/>
<dbReference type="Pfam" id="PF13460">
    <property type="entry name" value="NAD_binding_10"/>
    <property type="match status" value="1"/>
</dbReference>
<dbReference type="SUPFAM" id="SSF51735">
    <property type="entry name" value="NAD(P)-binding Rossmann-fold domains"/>
    <property type="match status" value="1"/>
</dbReference>
<name>A0A0R1YJM2_9LACO</name>